<evidence type="ECO:0000313" key="3">
    <source>
        <dbReference type="Proteomes" id="UP001210925"/>
    </source>
</evidence>
<name>A0AAD5UF94_9FUNG</name>
<dbReference type="Pfam" id="PF10312">
    <property type="entry name" value="Cactin_mid"/>
    <property type="match status" value="1"/>
</dbReference>
<dbReference type="EMBL" id="JADGKB010000058">
    <property type="protein sequence ID" value="KAJ3255916.1"/>
    <property type="molecule type" value="Genomic_DNA"/>
</dbReference>
<dbReference type="GO" id="GO:0005681">
    <property type="term" value="C:spliceosomal complex"/>
    <property type="evidence" value="ECO:0007669"/>
    <property type="project" value="TreeGrafter"/>
</dbReference>
<keyword evidence="3" id="KW-1185">Reference proteome</keyword>
<evidence type="ECO:0000259" key="1">
    <source>
        <dbReference type="Pfam" id="PF10312"/>
    </source>
</evidence>
<evidence type="ECO:0000313" key="2">
    <source>
        <dbReference type="EMBL" id="KAJ3255916.1"/>
    </source>
</evidence>
<feature type="domain" description="Splicing factor cactin central" evidence="1">
    <location>
        <begin position="3"/>
        <end position="152"/>
    </location>
</feature>
<sequence>MREDDDEFFYKQAKLRAEIRLKENRPQPIDLIVINLTIKNIDILEILDNLKGPELTQLLSDLQLFIQFDEQDEYYKSIKEIVEFRLQNTRTGISDKIKKDITELYATKSIAELIELEHQVKEKMKQDFIDLDYWENILKILNVYKARAKLQKYIKTVILEKKEFKRQEFKPYMEPTVSSIVQEDDLIFTQSQNQQYIQESRNEILQKYQIQQTTESLFQETIEQRQALYQQMVRDASVDIEDEEIMKSNFDFGEKYKPRKPDYYNRIKCSILM</sequence>
<dbReference type="GO" id="GO:0005737">
    <property type="term" value="C:cytoplasm"/>
    <property type="evidence" value="ECO:0007669"/>
    <property type="project" value="TreeGrafter"/>
</dbReference>
<gene>
    <name evidence="2" type="ORF">HK103_005832</name>
</gene>
<dbReference type="GO" id="GO:0045292">
    <property type="term" value="P:mRNA cis splicing, via spliceosome"/>
    <property type="evidence" value="ECO:0007669"/>
    <property type="project" value="TreeGrafter"/>
</dbReference>
<dbReference type="PANTHER" id="PTHR21737:SF4">
    <property type="entry name" value="SPLICING FACTOR CACTIN"/>
    <property type="match status" value="1"/>
</dbReference>
<dbReference type="PANTHER" id="PTHR21737">
    <property type="entry name" value="POLYGLUTAMINE BINDING PROTEIN 1/MARVEL MEMBRANE-ASSOCIATING DOMAIN CONTAINING 3"/>
    <property type="match status" value="1"/>
</dbReference>
<reference evidence="2" key="1">
    <citation type="submission" date="2020-05" db="EMBL/GenBank/DDBJ databases">
        <title>Phylogenomic resolution of chytrid fungi.</title>
        <authorList>
            <person name="Stajich J.E."/>
            <person name="Amses K."/>
            <person name="Simmons R."/>
            <person name="Seto K."/>
            <person name="Myers J."/>
            <person name="Bonds A."/>
            <person name="Quandt C.A."/>
            <person name="Barry K."/>
            <person name="Liu P."/>
            <person name="Grigoriev I."/>
            <person name="Longcore J.E."/>
            <person name="James T.Y."/>
        </authorList>
    </citation>
    <scope>NUCLEOTIDE SEQUENCE</scope>
    <source>
        <strain evidence="2">PLAUS21</strain>
    </source>
</reference>
<organism evidence="2 3">
    <name type="scientific">Boothiomyces macroporosus</name>
    <dbReference type="NCBI Taxonomy" id="261099"/>
    <lineage>
        <taxon>Eukaryota</taxon>
        <taxon>Fungi</taxon>
        <taxon>Fungi incertae sedis</taxon>
        <taxon>Chytridiomycota</taxon>
        <taxon>Chytridiomycota incertae sedis</taxon>
        <taxon>Chytridiomycetes</taxon>
        <taxon>Rhizophydiales</taxon>
        <taxon>Terramycetaceae</taxon>
        <taxon>Boothiomyces</taxon>
    </lineage>
</organism>
<comment type="caution">
    <text evidence="2">The sequence shown here is derived from an EMBL/GenBank/DDBJ whole genome shotgun (WGS) entry which is preliminary data.</text>
</comment>
<protein>
    <recommendedName>
        <fullName evidence="1">Splicing factor cactin central domain-containing protein</fullName>
    </recommendedName>
</protein>
<dbReference type="AlphaFoldDB" id="A0AAD5UF94"/>
<dbReference type="Proteomes" id="UP001210925">
    <property type="component" value="Unassembled WGS sequence"/>
</dbReference>
<dbReference type="InterPro" id="IPR018816">
    <property type="entry name" value="Cactin_central"/>
</dbReference>
<accession>A0AAD5UF94</accession>
<proteinExistence type="predicted"/>